<feature type="domain" description="UBP-type" evidence="8">
    <location>
        <begin position="209"/>
        <end position="311"/>
    </location>
</feature>
<evidence type="ECO:0000256" key="6">
    <source>
        <dbReference type="SAM" id="MobiDB-lite"/>
    </source>
</evidence>
<dbReference type="PROSITE" id="PS50271">
    <property type="entry name" value="ZF_UBP"/>
    <property type="match status" value="1"/>
</dbReference>
<keyword evidence="3" id="KW-0862">Zinc</keyword>
<dbReference type="Pfam" id="PF13923">
    <property type="entry name" value="zf-C3HC4_2"/>
    <property type="match status" value="1"/>
</dbReference>
<dbReference type="CDD" id="cd16457">
    <property type="entry name" value="RING-H2_BRAP2"/>
    <property type="match status" value="1"/>
</dbReference>
<sequence length="508" mass="55259">MDSIPTAADTAPQAGGSSAKQRTGVRGEYTAETKVLWLYGAGEEPTAAGHSEHAPPADPSTSVLCVALVPGYMTPTDFLSFTGAHHTHISHTLAVRHAHAPSGCLVALRFTSAAHAEDFRRAFDGRTFSPLEPEVCTVGRVHGARMPGRPAGHLGHPLEAFRVEGGENCAVCLEPLEGPLLTIMCRHTFHAGCLGRWGDGACPVCRGRQTAAFVDHEAVRGLDGLAEPPAGDSQCQECGRADDLWICLVCGTVGCGRYASGHAKDHFARTAHPYAMKIDSKAVWDYAGDGYVHRVLQSAGDGKLVALESSSDAPEKQADEAEQGALLEAKLASLRDHHAEEMLRQAHELHAQHDRRMAAARQAHERAIEALQREWAAERSALETAAARARRLAEDAQRRLEDRAASAQALAEDMRRRLEEEREISRLLVERQEEAAERERRALARVDELAEHVRDLTFFISTQERLAKEGDAAELQGASIVAPPPPPEPRQPSAHRKPRTSGKRRIPR</sequence>
<feature type="domain" description="RING-type" evidence="7">
    <location>
        <begin position="169"/>
        <end position="206"/>
    </location>
</feature>
<dbReference type="PROSITE" id="PS50089">
    <property type="entry name" value="ZF_RING_2"/>
    <property type="match status" value="1"/>
</dbReference>
<comment type="caution">
    <text evidence="9">The sequence shown here is derived from an EMBL/GenBank/DDBJ whole genome shotgun (WGS) entry which is preliminary data.</text>
</comment>
<dbReference type="InterPro" id="IPR047243">
    <property type="entry name" value="RING-H2_BRAP2"/>
</dbReference>
<dbReference type="SMART" id="SM00184">
    <property type="entry name" value="RING"/>
    <property type="match status" value="1"/>
</dbReference>
<feature type="region of interest" description="Disordered" evidence="6">
    <location>
        <begin position="1"/>
        <end position="26"/>
    </location>
</feature>
<evidence type="ECO:0000256" key="5">
    <source>
        <dbReference type="SAM" id="Coils"/>
    </source>
</evidence>
<dbReference type="InterPro" id="IPR013083">
    <property type="entry name" value="Znf_RING/FYVE/PHD"/>
</dbReference>
<dbReference type="AlphaFoldDB" id="A0A9W8LHN8"/>
<keyword evidence="2 4" id="KW-0863">Zinc-finger</keyword>
<evidence type="ECO:0000256" key="4">
    <source>
        <dbReference type="PROSITE-ProRule" id="PRU00502"/>
    </source>
</evidence>
<keyword evidence="10" id="KW-1185">Reference proteome</keyword>
<dbReference type="Pfam" id="PF02148">
    <property type="entry name" value="zf-UBP"/>
    <property type="match status" value="1"/>
</dbReference>
<proteinExistence type="predicted"/>
<dbReference type="GO" id="GO:0008270">
    <property type="term" value="F:zinc ion binding"/>
    <property type="evidence" value="ECO:0007669"/>
    <property type="project" value="UniProtKB-KW"/>
</dbReference>
<dbReference type="Proteomes" id="UP001140172">
    <property type="component" value="Unassembled WGS sequence"/>
</dbReference>
<evidence type="ECO:0000259" key="8">
    <source>
        <dbReference type="PROSITE" id="PS50271"/>
    </source>
</evidence>
<dbReference type="OrthoDB" id="273556at2759"/>
<dbReference type="Pfam" id="PF07576">
    <property type="entry name" value="BRAP2"/>
    <property type="match status" value="1"/>
</dbReference>
<dbReference type="GO" id="GO:0007265">
    <property type="term" value="P:Ras protein signal transduction"/>
    <property type="evidence" value="ECO:0007669"/>
    <property type="project" value="TreeGrafter"/>
</dbReference>
<feature type="coiled-coil region" evidence="5">
    <location>
        <begin position="379"/>
        <end position="449"/>
    </location>
</feature>
<evidence type="ECO:0000256" key="1">
    <source>
        <dbReference type="ARBA" id="ARBA00022723"/>
    </source>
</evidence>
<keyword evidence="1" id="KW-0479">Metal-binding</keyword>
<dbReference type="PANTHER" id="PTHR24007:SF7">
    <property type="entry name" value="BRCA1-ASSOCIATED PROTEIN"/>
    <property type="match status" value="1"/>
</dbReference>
<dbReference type="GO" id="GO:0005737">
    <property type="term" value="C:cytoplasm"/>
    <property type="evidence" value="ECO:0007669"/>
    <property type="project" value="TreeGrafter"/>
</dbReference>
<feature type="compositionally biased region" description="Basic residues" evidence="6">
    <location>
        <begin position="493"/>
        <end position="508"/>
    </location>
</feature>
<evidence type="ECO:0000256" key="3">
    <source>
        <dbReference type="ARBA" id="ARBA00022833"/>
    </source>
</evidence>
<evidence type="ECO:0000313" key="10">
    <source>
        <dbReference type="Proteomes" id="UP001140172"/>
    </source>
</evidence>
<feature type="region of interest" description="Disordered" evidence="6">
    <location>
        <begin position="469"/>
        <end position="508"/>
    </location>
</feature>
<evidence type="ECO:0000256" key="2">
    <source>
        <dbReference type="ARBA" id="ARBA00022771"/>
    </source>
</evidence>
<dbReference type="InterPro" id="IPR011422">
    <property type="entry name" value="BRAP2/ETP1_RRM"/>
</dbReference>
<keyword evidence="5" id="KW-0175">Coiled coil</keyword>
<dbReference type="SMART" id="SM00290">
    <property type="entry name" value="ZnF_UBP"/>
    <property type="match status" value="1"/>
</dbReference>
<dbReference type="SUPFAM" id="SSF57850">
    <property type="entry name" value="RING/U-box"/>
    <property type="match status" value="2"/>
</dbReference>
<evidence type="ECO:0008006" key="11">
    <source>
        <dbReference type="Google" id="ProtNLM"/>
    </source>
</evidence>
<name>A0A9W8LHN8_9FUNG</name>
<dbReference type="PANTHER" id="PTHR24007">
    <property type="entry name" value="BRCA1-ASSOCIATED PROTEIN"/>
    <property type="match status" value="1"/>
</dbReference>
<evidence type="ECO:0000259" key="7">
    <source>
        <dbReference type="PROSITE" id="PS50089"/>
    </source>
</evidence>
<dbReference type="Gene3D" id="3.30.40.10">
    <property type="entry name" value="Zinc/RING finger domain, C3HC4 (zinc finger)"/>
    <property type="match status" value="2"/>
</dbReference>
<reference evidence="9" key="1">
    <citation type="submission" date="2022-07" db="EMBL/GenBank/DDBJ databases">
        <title>Phylogenomic reconstructions and comparative analyses of Kickxellomycotina fungi.</title>
        <authorList>
            <person name="Reynolds N.K."/>
            <person name="Stajich J.E."/>
            <person name="Barry K."/>
            <person name="Grigoriev I.V."/>
            <person name="Crous P."/>
            <person name="Smith M.E."/>
        </authorList>
    </citation>
    <scope>NUCLEOTIDE SEQUENCE</scope>
    <source>
        <strain evidence="9">BCRC 34489</strain>
    </source>
</reference>
<dbReference type="InterPro" id="IPR001607">
    <property type="entry name" value="Znf_UBP"/>
</dbReference>
<dbReference type="GO" id="GO:0061630">
    <property type="term" value="F:ubiquitin protein ligase activity"/>
    <property type="evidence" value="ECO:0007669"/>
    <property type="project" value="TreeGrafter"/>
</dbReference>
<dbReference type="InterPro" id="IPR001841">
    <property type="entry name" value="Znf_RING"/>
</dbReference>
<protein>
    <recommendedName>
        <fullName evidence="11">BRCA1-associated protein</fullName>
    </recommendedName>
</protein>
<dbReference type="EMBL" id="JANBUM010000289">
    <property type="protein sequence ID" value="KAJ2779627.1"/>
    <property type="molecule type" value="Genomic_DNA"/>
</dbReference>
<accession>A0A9W8LHN8</accession>
<organism evidence="9 10">
    <name type="scientific">Coemansia interrupta</name>
    <dbReference type="NCBI Taxonomy" id="1126814"/>
    <lineage>
        <taxon>Eukaryota</taxon>
        <taxon>Fungi</taxon>
        <taxon>Fungi incertae sedis</taxon>
        <taxon>Zoopagomycota</taxon>
        <taxon>Kickxellomycotina</taxon>
        <taxon>Kickxellomycetes</taxon>
        <taxon>Kickxellales</taxon>
        <taxon>Kickxellaceae</taxon>
        <taxon>Coemansia</taxon>
    </lineage>
</organism>
<gene>
    <name evidence="9" type="ORF">GGI15_003818</name>
</gene>
<evidence type="ECO:0000313" key="9">
    <source>
        <dbReference type="EMBL" id="KAJ2779627.1"/>
    </source>
</evidence>
<dbReference type="GO" id="GO:0016567">
    <property type="term" value="P:protein ubiquitination"/>
    <property type="evidence" value="ECO:0007669"/>
    <property type="project" value="TreeGrafter"/>
</dbReference>